<evidence type="ECO:0000313" key="2">
    <source>
        <dbReference type="Ensembl" id="ENSHHUP00000053820.1"/>
    </source>
</evidence>
<keyword evidence="1" id="KW-1133">Transmembrane helix</keyword>
<dbReference type="GO" id="GO:0005886">
    <property type="term" value="C:plasma membrane"/>
    <property type="evidence" value="ECO:0007669"/>
    <property type="project" value="TreeGrafter"/>
</dbReference>
<protein>
    <submittedName>
        <fullName evidence="2">Pannexin 1b</fullName>
    </submittedName>
</protein>
<dbReference type="Ensembl" id="ENSHHUT00000055694.1">
    <property type="protein sequence ID" value="ENSHHUP00000053820.1"/>
    <property type="gene ID" value="ENSHHUG00000032307.1"/>
</dbReference>
<reference evidence="2" key="2">
    <citation type="submission" date="2025-08" db="UniProtKB">
        <authorList>
            <consortium name="Ensembl"/>
        </authorList>
    </citation>
    <scope>IDENTIFICATION</scope>
</reference>
<sequence>MAIAHVATEYVFSDFLLKDPTESKYKGVLELLIDKSIWWAILTLSSIPLCQNAGTQISCFFSMNFSQRQAAYVDSFCWPAVQEQQPSFFFPYILLLLAILMYIPGLFWRFTDAPHLSSDLNFIMEELDHSYNRAIRLAKSLASSIDTKNL</sequence>
<keyword evidence="1" id="KW-0812">Transmembrane</keyword>
<dbReference type="GeneTree" id="ENSGT00940000153972"/>
<keyword evidence="3" id="KW-1185">Reference proteome</keyword>
<dbReference type="GO" id="GO:0006812">
    <property type="term" value="P:monoatomic cation transport"/>
    <property type="evidence" value="ECO:0007669"/>
    <property type="project" value="InterPro"/>
</dbReference>
<dbReference type="AlphaFoldDB" id="A0A4W5NWW6"/>
<dbReference type="GO" id="GO:0022829">
    <property type="term" value="F:wide pore channel activity"/>
    <property type="evidence" value="ECO:0007669"/>
    <property type="project" value="TreeGrafter"/>
</dbReference>
<reference evidence="3" key="1">
    <citation type="submission" date="2018-06" db="EMBL/GenBank/DDBJ databases">
        <title>Genome assembly of Danube salmon.</title>
        <authorList>
            <person name="Macqueen D.J."/>
            <person name="Gundappa M.K."/>
        </authorList>
    </citation>
    <scope>NUCLEOTIDE SEQUENCE [LARGE SCALE GENOMIC DNA]</scope>
</reference>
<keyword evidence="1" id="KW-0472">Membrane</keyword>
<organism evidence="2 3">
    <name type="scientific">Hucho hucho</name>
    <name type="common">huchen</name>
    <dbReference type="NCBI Taxonomy" id="62062"/>
    <lineage>
        <taxon>Eukaryota</taxon>
        <taxon>Metazoa</taxon>
        <taxon>Chordata</taxon>
        <taxon>Craniata</taxon>
        <taxon>Vertebrata</taxon>
        <taxon>Euteleostomi</taxon>
        <taxon>Actinopterygii</taxon>
        <taxon>Neopterygii</taxon>
        <taxon>Teleostei</taxon>
        <taxon>Protacanthopterygii</taxon>
        <taxon>Salmoniformes</taxon>
        <taxon>Salmonidae</taxon>
        <taxon>Salmoninae</taxon>
        <taxon>Hucho</taxon>
    </lineage>
</organism>
<dbReference type="InterPro" id="IPR039099">
    <property type="entry name" value="Pannexin"/>
</dbReference>
<evidence type="ECO:0000313" key="3">
    <source>
        <dbReference type="Proteomes" id="UP000314982"/>
    </source>
</evidence>
<name>A0A4W5NWW6_9TELE</name>
<dbReference type="GO" id="GO:0007267">
    <property type="term" value="P:cell-cell signaling"/>
    <property type="evidence" value="ECO:0007669"/>
    <property type="project" value="TreeGrafter"/>
</dbReference>
<feature type="transmembrane region" description="Helical" evidence="1">
    <location>
        <begin position="88"/>
        <end position="108"/>
    </location>
</feature>
<proteinExistence type="predicted"/>
<evidence type="ECO:0000256" key="1">
    <source>
        <dbReference type="SAM" id="Phobius"/>
    </source>
</evidence>
<dbReference type="Proteomes" id="UP000314982">
    <property type="component" value="Unassembled WGS sequence"/>
</dbReference>
<accession>A0A4W5NWW6</accession>
<dbReference type="PANTHER" id="PTHR15759">
    <property type="entry name" value="PANNEXIN"/>
    <property type="match status" value="1"/>
</dbReference>
<dbReference type="GO" id="GO:0032732">
    <property type="term" value="P:positive regulation of interleukin-1 production"/>
    <property type="evidence" value="ECO:0007669"/>
    <property type="project" value="InterPro"/>
</dbReference>
<dbReference type="PANTHER" id="PTHR15759:SF5">
    <property type="entry name" value="PANNEXIN-1"/>
    <property type="match status" value="1"/>
</dbReference>
<reference evidence="2" key="3">
    <citation type="submission" date="2025-09" db="UniProtKB">
        <authorList>
            <consortium name="Ensembl"/>
        </authorList>
    </citation>
    <scope>IDENTIFICATION</scope>
</reference>